<evidence type="ECO:0000313" key="3">
    <source>
        <dbReference type="EMBL" id="MCI4659541.1"/>
    </source>
</evidence>
<dbReference type="PROSITE" id="PS00430">
    <property type="entry name" value="TONB_DEPENDENT_REC_1"/>
    <property type="match status" value="1"/>
</dbReference>
<dbReference type="Gene3D" id="2.40.50.90">
    <property type="match status" value="1"/>
</dbReference>
<reference evidence="3" key="1">
    <citation type="submission" date="2022-03" db="EMBL/GenBank/DDBJ databases">
        <title>Cryobacterium sp. nov. strain ZS14-85, isolated from Antarctic soil.</title>
        <authorList>
            <person name="Li J."/>
            <person name="Niu G."/>
        </authorList>
    </citation>
    <scope>NUCLEOTIDE SEQUENCE</scope>
    <source>
        <strain evidence="3">ZS14-85</strain>
    </source>
</reference>
<sequence>MRRTKTFITAAAVLTLTLSLTGCQAATQAVSDLVGQAQQQSDTQAASPSEKRPATLRRIVDGDTITVEPSTDFPATDKNGTEHTIRLLGIDTPELNKMSGEEPECGAQEAANYLGDIVHAGEQVTVVFDARSDHTDRFGRSLAYLELSDGTDLAHTLVVEGFAEAWYPPSEPAPERYSSYASAEQASVAANVGQHAFCATIGR</sequence>
<keyword evidence="1" id="KW-0732">Signal</keyword>
<keyword evidence="4" id="KW-1185">Reference proteome</keyword>
<dbReference type="InterPro" id="IPR035437">
    <property type="entry name" value="SNase_OB-fold_sf"/>
</dbReference>
<proteinExistence type="predicted"/>
<evidence type="ECO:0000259" key="2">
    <source>
        <dbReference type="PROSITE" id="PS50830"/>
    </source>
</evidence>
<dbReference type="PROSITE" id="PS51257">
    <property type="entry name" value="PROKAR_LIPOPROTEIN"/>
    <property type="match status" value="1"/>
</dbReference>
<dbReference type="Pfam" id="PF00565">
    <property type="entry name" value="SNase"/>
    <property type="match status" value="1"/>
</dbReference>
<dbReference type="SMART" id="SM00318">
    <property type="entry name" value="SNc"/>
    <property type="match status" value="1"/>
</dbReference>
<feature type="signal peptide" evidence="1">
    <location>
        <begin position="1"/>
        <end position="25"/>
    </location>
</feature>
<gene>
    <name evidence="3" type="ORF">MQH31_17195</name>
</gene>
<name>A0AA41UM68_9MICO</name>
<protein>
    <submittedName>
        <fullName evidence="3">Thermonuclease family protein</fullName>
    </submittedName>
</protein>
<dbReference type="Proteomes" id="UP001165341">
    <property type="component" value="Unassembled WGS sequence"/>
</dbReference>
<dbReference type="InterPro" id="IPR016071">
    <property type="entry name" value="Staphylococal_nuclease_OB-fold"/>
</dbReference>
<dbReference type="InterPro" id="IPR010916">
    <property type="entry name" value="TonB_box_CS"/>
</dbReference>
<feature type="chain" id="PRO_5041358651" evidence="1">
    <location>
        <begin position="26"/>
        <end position="203"/>
    </location>
</feature>
<dbReference type="EMBL" id="JALGAR010000006">
    <property type="protein sequence ID" value="MCI4659541.1"/>
    <property type="molecule type" value="Genomic_DNA"/>
</dbReference>
<comment type="caution">
    <text evidence="3">The sequence shown here is derived from an EMBL/GenBank/DDBJ whole genome shotgun (WGS) entry which is preliminary data.</text>
</comment>
<feature type="domain" description="TNase-like" evidence="2">
    <location>
        <begin position="50"/>
        <end position="197"/>
    </location>
</feature>
<dbReference type="RefSeq" id="WP_243013033.1">
    <property type="nucleotide sequence ID" value="NZ_JALGAR010000006.1"/>
</dbReference>
<accession>A0AA41UM68</accession>
<evidence type="ECO:0000313" key="4">
    <source>
        <dbReference type="Proteomes" id="UP001165341"/>
    </source>
</evidence>
<dbReference type="AlphaFoldDB" id="A0AA41UM68"/>
<organism evidence="3 4">
    <name type="scientific">Cryobacterium zhongshanensis</name>
    <dbReference type="NCBI Taxonomy" id="2928153"/>
    <lineage>
        <taxon>Bacteria</taxon>
        <taxon>Bacillati</taxon>
        <taxon>Actinomycetota</taxon>
        <taxon>Actinomycetes</taxon>
        <taxon>Micrococcales</taxon>
        <taxon>Microbacteriaceae</taxon>
        <taxon>Cryobacterium</taxon>
    </lineage>
</organism>
<evidence type="ECO:0000256" key="1">
    <source>
        <dbReference type="SAM" id="SignalP"/>
    </source>
</evidence>
<dbReference type="PROSITE" id="PS50830">
    <property type="entry name" value="TNASE_3"/>
    <property type="match status" value="1"/>
</dbReference>
<dbReference type="SUPFAM" id="SSF50199">
    <property type="entry name" value="Staphylococcal nuclease"/>
    <property type="match status" value="1"/>
</dbReference>